<dbReference type="Proteomes" id="UP001410795">
    <property type="component" value="Unassembled WGS sequence"/>
</dbReference>
<reference evidence="3" key="1">
    <citation type="journal article" date="2019" name="Int. J. Syst. Evol. Microbiol.">
        <title>The Global Catalogue of Microorganisms (GCM) 10K type strain sequencing project: providing services to taxonomists for standard genome sequencing and annotation.</title>
        <authorList>
            <consortium name="The Broad Institute Genomics Platform"/>
            <consortium name="The Broad Institute Genome Sequencing Center for Infectious Disease"/>
            <person name="Wu L."/>
            <person name="Ma J."/>
        </authorList>
    </citation>
    <scope>NUCLEOTIDE SEQUENCE [LARGE SCALE GENOMIC DNA]</scope>
    <source>
        <strain evidence="3">JCM 16546</strain>
    </source>
</reference>
<feature type="transmembrane region" description="Helical" evidence="1">
    <location>
        <begin position="39"/>
        <end position="59"/>
    </location>
</feature>
<name>A0ABP7BFM6_9MICO</name>
<protein>
    <submittedName>
        <fullName evidence="2">Uncharacterized protein</fullName>
    </submittedName>
</protein>
<evidence type="ECO:0000256" key="1">
    <source>
        <dbReference type="SAM" id="Phobius"/>
    </source>
</evidence>
<feature type="transmembrane region" description="Helical" evidence="1">
    <location>
        <begin position="12"/>
        <end position="33"/>
    </location>
</feature>
<organism evidence="2 3">
    <name type="scientific">Microbacterium marinilacus</name>
    <dbReference type="NCBI Taxonomy" id="415209"/>
    <lineage>
        <taxon>Bacteria</taxon>
        <taxon>Bacillati</taxon>
        <taxon>Actinomycetota</taxon>
        <taxon>Actinomycetes</taxon>
        <taxon>Micrococcales</taxon>
        <taxon>Microbacteriaceae</taxon>
        <taxon>Microbacterium</taxon>
    </lineage>
</organism>
<comment type="caution">
    <text evidence="2">The sequence shown here is derived from an EMBL/GenBank/DDBJ whole genome shotgun (WGS) entry which is preliminary data.</text>
</comment>
<sequence length="68" mass="7297">MRDQSSWKAYLGLGLFMIAFAIAAMIFISLGASPEVGRLGSWAVLGVPLGVAVSILAFAKRRKERGDK</sequence>
<dbReference type="EMBL" id="BAAAYV010000008">
    <property type="protein sequence ID" value="GAA3658492.1"/>
    <property type="molecule type" value="Genomic_DNA"/>
</dbReference>
<gene>
    <name evidence="2" type="ORF">GCM10022202_18750</name>
</gene>
<evidence type="ECO:0000313" key="3">
    <source>
        <dbReference type="Proteomes" id="UP001410795"/>
    </source>
</evidence>
<keyword evidence="1" id="KW-0472">Membrane</keyword>
<accession>A0ABP7BFM6</accession>
<keyword evidence="1" id="KW-1133">Transmembrane helix</keyword>
<keyword evidence="1" id="KW-0812">Transmembrane</keyword>
<proteinExistence type="predicted"/>
<evidence type="ECO:0000313" key="2">
    <source>
        <dbReference type="EMBL" id="GAA3658492.1"/>
    </source>
</evidence>
<keyword evidence="3" id="KW-1185">Reference proteome</keyword>